<dbReference type="InterPro" id="IPR036640">
    <property type="entry name" value="ABC1_TM_sf"/>
</dbReference>
<dbReference type="PROSITE" id="PS00211">
    <property type="entry name" value="ABC_TRANSPORTER_1"/>
    <property type="match status" value="2"/>
</dbReference>
<dbReference type="EMBL" id="CAJNOG010000346">
    <property type="protein sequence ID" value="CAF1188627.1"/>
    <property type="molecule type" value="Genomic_DNA"/>
</dbReference>
<feature type="transmembrane region" description="Helical" evidence="10">
    <location>
        <begin position="273"/>
        <end position="293"/>
    </location>
</feature>
<feature type="transmembrane region" description="Helical" evidence="10">
    <location>
        <begin position="82"/>
        <end position="102"/>
    </location>
</feature>
<dbReference type="Gene3D" id="3.40.50.300">
    <property type="entry name" value="P-loop containing nucleotide triphosphate hydrolases"/>
    <property type="match status" value="2"/>
</dbReference>
<dbReference type="GO" id="GO:0015421">
    <property type="term" value="F:ABC-type oligopeptide transporter activity"/>
    <property type="evidence" value="ECO:0007669"/>
    <property type="project" value="TreeGrafter"/>
</dbReference>
<keyword evidence="8 10" id="KW-0472">Membrane</keyword>
<evidence type="ECO:0000256" key="10">
    <source>
        <dbReference type="SAM" id="Phobius"/>
    </source>
</evidence>
<dbReference type="InterPro" id="IPR003439">
    <property type="entry name" value="ABC_transporter-like_ATP-bd"/>
</dbReference>
<evidence type="ECO:0000256" key="8">
    <source>
        <dbReference type="ARBA" id="ARBA00023136"/>
    </source>
</evidence>
<feature type="domain" description="ABC transmembrane type-1" evidence="12">
    <location>
        <begin position="769"/>
        <end position="929"/>
    </location>
</feature>
<dbReference type="PROSITE" id="PS50893">
    <property type="entry name" value="ABC_TRANSPORTER_2"/>
    <property type="match status" value="2"/>
</dbReference>
<dbReference type="InterPro" id="IPR039421">
    <property type="entry name" value="Type_1_exporter"/>
</dbReference>
<feature type="transmembrane region" description="Helical" evidence="10">
    <location>
        <begin position="248"/>
        <end position="267"/>
    </location>
</feature>
<evidence type="ECO:0000256" key="9">
    <source>
        <dbReference type="SAM" id="MobiDB-lite"/>
    </source>
</evidence>
<feature type="transmembrane region" description="Helical" evidence="10">
    <location>
        <begin position="173"/>
        <end position="196"/>
    </location>
</feature>
<feature type="domain" description="ABC transmembrane type-1" evidence="12">
    <location>
        <begin position="173"/>
        <end position="379"/>
    </location>
</feature>
<dbReference type="CDD" id="cd18578">
    <property type="entry name" value="ABC_6TM_Pgp_ABCB1_D2_like"/>
    <property type="match status" value="1"/>
</dbReference>
<feature type="domain" description="ABC transporter" evidence="11">
    <location>
        <begin position="968"/>
        <end position="1207"/>
    </location>
</feature>
<evidence type="ECO:0000313" key="13">
    <source>
        <dbReference type="EMBL" id="CAF1188627.1"/>
    </source>
</evidence>
<evidence type="ECO:0000256" key="1">
    <source>
        <dbReference type="ARBA" id="ARBA00004141"/>
    </source>
</evidence>
<sequence length="1211" mass="134056">MATHNQETDSPMGGDASDMHENRDSDIHQNGITNNNDRTPTVELVENNTILQRIFSKNKEEKQSVEMISLRSLFRYARPVDVFYMLLGSAAATAHGAGWILLELIFGNLVNIFTNRVHSLCSLNISAISQEYCPPGVNLTLTNFFTSATRCNFTGSNLTEVGTSFESDVKQQALYIVAVGFGVIVLGYCQIVFWSISCERQTRTIRHVLFRSIVYKEIAYFDKHKTGELNTKLTNDISKIRDGIGDKLGSAIQFVSTFIIGCIWGFARGWKLTLVLLSISPLICISIILFVKLSNSLTILELKAYGHAGVVAEEVFSSIRTVLAYNGQSKEEQRYSKYLNDAEKSGIRNGIITGVILGTSWFCIFGAIYLGVVCLSQAIPHIQALFNARCVAYAIWKEIDTSTSDKDHLIGNIHFDNVHFCYPSRPNVQVLNNISFDIKSGETVALVGSSGSGKSTCIQLLQRFYDPDSGLVLVDGKKVDEYNIRWLRQQIGVVSQEPVLFQMTIRENILFGHESTDDEDVYSAAKLANAHEFIMALPDKYDTQVGERGATLSGGQKQRIAIARALIRNPKILLFDEATSALDNESEQIVQDALNHASKGRTTLIIAHRVSTIRHANKIIVIHSGQVIEEGDHDSLMHAQGAYYALVEAQNLRTIEEEDDEISLKLGESKYTTLAVQANEQLLDSQRNRSSTVISLTPSIITALYGKKNQDDKEQNKTTNNKTTEKKSNPMLTMLIMNRPEWLLIALGCVACICNGGILPAMGIVNSKILSNFLLACSGEALTKRIRLKVFQTILRQEIAYFDAPENNTGALCTRLSTKASAVQGATGIRLGILCQSFAGMGTGVILSFIFSWQLTLLLLSFMPFIVIGGFAQSYLMTGFTSKDEMTLEQAGQVAIEALQNIRTVVQLGNEEYVHARYCKLLNVSYRTADYGKAIDAAETILELFMRKPSIDNGSTDGDKITNFGGQLEFKQAYFIYPNRPEAIVLRNFGLKVESGQKVALVGASGSGKSTTIQLIERFYDMGAGSLMVDSKDVRNLNLQWYRSQIGVVSQEPVLFDTSIRENIAYGDTSRDNIPIDEIIRAAQDANIHDFIHHLPNGYETTCGAKGIQLSGGQKQRIAIARVLLRNPKILLLDEASSALDGESEKAVQDALDRAQQNRTSITIAHRLSTIQNADVIHVLHNGRIVESGTHQELLEMGGRYYRLAQGHLRL</sequence>
<evidence type="ECO:0000313" key="14">
    <source>
        <dbReference type="Proteomes" id="UP000663845"/>
    </source>
</evidence>
<dbReference type="PROSITE" id="PS50929">
    <property type="entry name" value="ABC_TM1F"/>
    <property type="match status" value="2"/>
</dbReference>
<keyword evidence="4 10" id="KW-0812">Transmembrane</keyword>
<name>A0A814VHW1_9BILA</name>
<dbReference type="Pfam" id="PF00664">
    <property type="entry name" value="ABC_membrane"/>
    <property type="match status" value="2"/>
</dbReference>
<dbReference type="GO" id="GO:0090374">
    <property type="term" value="P:oligopeptide export from mitochondrion"/>
    <property type="evidence" value="ECO:0007669"/>
    <property type="project" value="TreeGrafter"/>
</dbReference>
<dbReference type="CDD" id="cd18577">
    <property type="entry name" value="ABC_6TM_Pgp_ABCB1_D1_like"/>
    <property type="match status" value="1"/>
</dbReference>
<dbReference type="SUPFAM" id="SSF90123">
    <property type="entry name" value="ABC transporter transmembrane region"/>
    <property type="match status" value="2"/>
</dbReference>
<dbReference type="Proteomes" id="UP000663845">
    <property type="component" value="Unassembled WGS sequence"/>
</dbReference>
<dbReference type="SUPFAM" id="SSF52540">
    <property type="entry name" value="P-loop containing nucleoside triphosphate hydrolases"/>
    <property type="match status" value="2"/>
</dbReference>
<feature type="compositionally biased region" description="Basic and acidic residues" evidence="9">
    <location>
        <begin position="17"/>
        <end position="27"/>
    </location>
</feature>
<dbReference type="InterPro" id="IPR027417">
    <property type="entry name" value="P-loop_NTPase"/>
</dbReference>
<evidence type="ECO:0000256" key="7">
    <source>
        <dbReference type="ARBA" id="ARBA00022989"/>
    </source>
</evidence>
<dbReference type="Pfam" id="PF00005">
    <property type="entry name" value="ABC_tran"/>
    <property type="match status" value="2"/>
</dbReference>
<keyword evidence="5" id="KW-0547">Nucleotide-binding</keyword>
<reference evidence="13" key="1">
    <citation type="submission" date="2021-02" db="EMBL/GenBank/DDBJ databases">
        <authorList>
            <person name="Nowell W R."/>
        </authorList>
    </citation>
    <scope>NUCLEOTIDE SEQUENCE</scope>
</reference>
<dbReference type="InterPro" id="IPR017871">
    <property type="entry name" value="ABC_transporter-like_CS"/>
</dbReference>
<evidence type="ECO:0000256" key="3">
    <source>
        <dbReference type="ARBA" id="ARBA00022448"/>
    </source>
</evidence>
<evidence type="ECO:0000256" key="5">
    <source>
        <dbReference type="ARBA" id="ARBA00022741"/>
    </source>
</evidence>
<dbReference type="PANTHER" id="PTHR43394">
    <property type="entry name" value="ATP-DEPENDENT PERMEASE MDL1, MITOCHONDRIAL"/>
    <property type="match status" value="1"/>
</dbReference>
<keyword evidence="6" id="KW-0067">ATP-binding</keyword>
<evidence type="ECO:0000256" key="4">
    <source>
        <dbReference type="ARBA" id="ARBA00022692"/>
    </source>
</evidence>
<dbReference type="GO" id="GO:0005743">
    <property type="term" value="C:mitochondrial inner membrane"/>
    <property type="evidence" value="ECO:0007669"/>
    <property type="project" value="TreeGrafter"/>
</dbReference>
<feature type="region of interest" description="Disordered" evidence="9">
    <location>
        <begin position="1"/>
        <end position="41"/>
    </location>
</feature>
<dbReference type="AlphaFoldDB" id="A0A814VHW1"/>
<feature type="transmembrane region" description="Helical" evidence="10">
    <location>
        <begin position="742"/>
        <end position="765"/>
    </location>
</feature>
<evidence type="ECO:0000256" key="2">
    <source>
        <dbReference type="ARBA" id="ARBA00007577"/>
    </source>
</evidence>
<keyword evidence="3" id="KW-0813">Transport</keyword>
<accession>A0A814VHW1</accession>
<dbReference type="FunFam" id="3.40.50.300:FF:000302">
    <property type="entry name" value="ATP-binding cassette subfamily B member 5"/>
    <property type="match status" value="1"/>
</dbReference>
<feature type="transmembrane region" description="Helical" evidence="10">
    <location>
        <begin position="351"/>
        <end position="372"/>
    </location>
</feature>
<keyword evidence="7 10" id="KW-1133">Transmembrane helix</keyword>
<evidence type="ECO:0000259" key="11">
    <source>
        <dbReference type="PROSITE" id="PS50893"/>
    </source>
</evidence>
<dbReference type="Gene3D" id="1.20.1560.10">
    <property type="entry name" value="ABC transporter type 1, transmembrane domain"/>
    <property type="match status" value="3"/>
</dbReference>
<dbReference type="InterPro" id="IPR003593">
    <property type="entry name" value="AAA+_ATPase"/>
</dbReference>
<evidence type="ECO:0000256" key="6">
    <source>
        <dbReference type="ARBA" id="ARBA00022840"/>
    </source>
</evidence>
<dbReference type="SMART" id="SM00382">
    <property type="entry name" value="AAA"/>
    <property type="match status" value="2"/>
</dbReference>
<dbReference type="GO" id="GO:0016887">
    <property type="term" value="F:ATP hydrolysis activity"/>
    <property type="evidence" value="ECO:0007669"/>
    <property type="project" value="InterPro"/>
</dbReference>
<comment type="caution">
    <text evidence="13">The sequence shown here is derived from an EMBL/GenBank/DDBJ whole genome shotgun (WGS) entry which is preliminary data.</text>
</comment>
<evidence type="ECO:0000259" key="12">
    <source>
        <dbReference type="PROSITE" id="PS50929"/>
    </source>
</evidence>
<dbReference type="CDD" id="cd03249">
    <property type="entry name" value="ABC_MTABC3_MDL1_MDL2"/>
    <property type="match status" value="2"/>
</dbReference>
<proteinExistence type="inferred from homology"/>
<dbReference type="InterPro" id="IPR011527">
    <property type="entry name" value="ABC1_TM_dom"/>
</dbReference>
<protein>
    <submittedName>
        <fullName evidence="13">Uncharacterized protein</fullName>
    </submittedName>
</protein>
<gene>
    <name evidence="13" type="ORF">JYZ213_LOCUS26205</name>
</gene>
<feature type="compositionally biased region" description="Polar residues" evidence="9">
    <location>
        <begin position="28"/>
        <end position="39"/>
    </location>
</feature>
<comment type="similarity">
    <text evidence="2">Belongs to the ABC transporter superfamily. ABCB family. Multidrug resistance exporter (TC 3.A.1.201) subfamily.</text>
</comment>
<dbReference type="PANTHER" id="PTHR43394:SF27">
    <property type="entry name" value="ATP-DEPENDENT TRANSLOCASE ABCB1-LIKE"/>
    <property type="match status" value="1"/>
</dbReference>
<dbReference type="GO" id="GO:0005524">
    <property type="term" value="F:ATP binding"/>
    <property type="evidence" value="ECO:0007669"/>
    <property type="project" value="UniProtKB-KW"/>
</dbReference>
<organism evidence="13 14">
    <name type="scientific">Adineta steineri</name>
    <dbReference type="NCBI Taxonomy" id="433720"/>
    <lineage>
        <taxon>Eukaryota</taxon>
        <taxon>Metazoa</taxon>
        <taxon>Spiralia</taxon>
        <taxon>Gnathifera</taxon>
        <taxon>Rotifera</taxon>
        <taxon>Eurotatoria</taxon>
        <taxon>Bdelloidea</taxon>
        <taxon>Adinetida</taxon>
        <taxon>Adinetidae</taxon>
        <taxon>Adineta</taxon>
    </lineage>
</organism>
<dbReference type="FunFam" id="3.40.50.300:FF:000205">
    <property type="entry name" value="ABC transporter B family member 4"/>
    <property type="match status" value="1"/>
</dbReference>
<feature type="domain" description="ABC transporter" evidence="11">
    <location>
        <begin position="413"/>
        <end position="649"/>
    </location>
</feature>
<comment type="subcellular location">
    <subcellularLocation>
        <location evidence="1">Membrane</location>
        <topology evidence="1">Multi-pass membrane protein</topology>
    </subcellularLocation>
</comment>